<accession>A0ABR2K695</accession>
<dbReference type="Proteomes" id="UP001470230">
    <property type="component" value="Unassembled WGS sequence"/>
</dbReference>
<feature type="domain" description="NADPH-dependent FMN reductase-like" evidence="3">
    <location>
        <begin position="4"/>
        <end position="104"/>
    </location>
</feature>
<keyword evidence="1" id="KW-0285">Flavoprotein</keyword>
<organism evidence="4 5">
    <name type="scientific">Tritrichomonas musculus</name>
    <dbReference type="NCBI Taxonomy" id="1915356"/>
    <lineage>
        <taxon>Eukaryota</taxon>
        <taxon>Metamonada</taxon>
        <taxon>Parabasalia</taxon>
        <taxon>Tritrichomonadida</taxon>
        <taxon>Tritrichomonadidae</taxon>
        <taxon>Tritrichomonas</taxon>
    </lineage>
</organism>
<keyword evidence="2" id="KW-0288">FMN</keyword>
<dbReference type="EMBL" id="JAPFFF010000007">
    <property type="protein sequence ID" value="KAK8886584.1"/>
    <property type="molecule type" value="Genomic_DNA"/>
</dbReference>
<dbReference type="Gene3D" id="3.40.50.360">
    <property type="match status" value="1"/>
</dbReference>
<name>A0ABR2K695_9EUKA</name>
<evidence type="ECO:0000313" key="5">
    <source>
        <dbReference type="Proteomes" id="UP001470230"/>
    </source>
</evidence>
<protein>
    <recommendedName>
        <fullName evidence="3">NADPH-dependent FMN reductase-like domain-containing protein</fullName>
    </recommendedName>
</protein>
<evidence type="ECO:0000259" key="3">
    <source>
        <dbReference type="Pfam" id="PF03358"/>
    </source>
</evidence>
<evidence type="ECO:0000256" key="2">
    <source>
        <dbReference type="ARBA" id="ARBA00022643"/>
    </source>
</evidence>
<dbReference type="InterPro" id="IPR029039">
    <property type="entry name" value="Flavoprotein-like_sf"/>
</dbReference>
<reference evidence="4 5" key="1">
    <citation type="submission" date="2024-04" db="EMBL/GenBank/DDBJ databases">
        <title>Tritrichomonas musculus Genome.</title>
        <authorList>
            <person name="Alves-Ferreira E."/>
            <person name="Grigg M."/>
            <person name="Lorenzi H."/>
            <person name="Galac M."/>
        </authorList>
    </citation>
    <scope>NUCLEOTIDE SEQUENCE [LARGE SCALE GENOMIC DNA]</scope>
    <source>
        <strain evidence="4 5">EAF2021</strain>
    </source>
</reference>
<dbReference type="Pfam" id="PF03358">
    <property type="entry name" value="FMN_red"/>
    <property type="match status" value="1"/>
</dbReference>
<proteinExistence type="predicted"/>
<evidence type="ECO:0000313" key="4">
    <source>
        <dbReference type="EMBL" id="KAK8886584.1"/>
    </source>
</evidence>
<dbReference type="PANTHER" id="PTHR43278">
    <property type="entry name" value="NAD(P)H-DEPENDENT FMN-CONTAINING OXIDOREDUCTASE YWQN-RELATED"/>
    <property type="match status" value="1"/>
</dbReference>
<dbReference type="PANTHER" id="PTHR43278:SF2">
    <property type="entry name" value="IRON-SULFUR FLAVOPROTEIN"/>
    <property type="match status" value="1"/>
</dbReference>
<comment type="caution">
    <text evidence="4">The sequence shown here is derived from an EMBL/GenBank/DDBJ whole genome shotgun (WGS) entry which is preliminary data.</text>
</comment>
<sequence length="194" mass="22045">MMKKILVVQGGGRPNGNTSQLIASFVKGAKEAGHQTEIISLVKNEVKPCLGCFTCQAGKPCVINDSFNKIVPKLKEADLLVLATPLYYYTFSSRIKSLVERMFSLMPEKYPKDFYSKEYREPTKDIALLCTAADSEFWVFEQMVSYYRFNMINFMGFRDKGMVLAGGCIEDENHKGVSSTRFLEEAYQFGKKIY</sequence>
<dbReference type="InterPro" id="IPR005025">
    <property type="entry name" value="FMN_Rdtase-like_dom"/>
</dbReference>
<gene>
    <name evidence="4" type="ORF">M9Y10_042048</name>
</gene>
<evidence type="ECO:0000256" key="1">
    <source>
        <dbReference type="ARBA" id="ARBA00022630"/>
    </source>
</evidence>
<dbReference type="InterPro" id="IPR051796">
    <property type="entry name" value="ISF_SsuE-like"/>
</dbReference>
<dbReference type="SUPFAM" id="SSF52218">
    <property type="entry name" value="Flavoproteins"/>
    <property type="match status" value="1"/>
</dbReference>
<keyword evidence="5" id="KW-1185">Reference proteome</keyword>